<dbReference type="NCBIfam" id="TIGR02607">
    <property type="entry name" value="antidote_HigA"/>
    <property type="match status" value="1"/>
</dbReference>
<dbReference type="SUPFAM" id="SSF47413">
    <property type="entry name" value="lambda repressor-like DNA-binding domains"/>
    <property type="match status" value="1"/>
</dbReference>
<dbReference type="InterPro" id="IPR013430">
    <property type="entry name" value="Toxin_antidote_HigA"/>
</dbReference>
<proteinExistence type="predicted"/>
<feature type="domain" description="HTH cro/C1-type" evidence="2">
    <location>
        <begin position="23"/>
        <end position="69"/>
    </location>
</feature>
<dbReference type="PANTHER" id="PTHR36924">
    <property type="entry name" value="ANTITOXIN HIGA-1"/>
    <property type="match status" value="1"/>
</dbReference>
<dbReference type="AlphaFoldDB" id="A0A7Z9C668"/>
<dbReference type="RefSeq" id="WP_230307662.1">
    <property type="nucleotide sequence ID" value="NZ_UXHF01000049.1"/>
</dbReference>
<protein>
    <submittedName>
        <fullName evidence="3">Putative HTH-type transcriptional regulator YddM</fullName>
    </submittedName>
</protein>
<dbReference type="PROSITE" id="PS50943">
    <property type="entry name" value="HTH_CROC1"/>
    <property type="match status" value="1"/>
</dbReference>
<keyword evidence="4" id="KW-1185">Reference proteome</keyword>
<name>A0A7Z9C668_9CAUL</name>
<dbReference type="Proteomes" id="UP000289220">
    <property type="component" value="Unassembled WGS sequence"/>
</dbReference>
<accession>A0A7Z9C668</accession>
<keyword evidence="1" id="KW-0238">DNA-binding</keyword>
<evidence type="ECO:0000313" key="4">
    <source>
        <dbReference type="Proteomes" id="UP000289220"/>
    </source>
</evidence>
<dbReference type="InterPro" id="IPR001387">
    <property type="entry name" value="Cro/C1-type_HTH"/>
</dbReference>
<dbReference type="CDD" id="cd00093">
    <property type="entry name" value="HTH_XRE"/>
    <property type="match status" value="1"/>
</dbReference>
<organism evidence="3 4">
    <name type="scientific">Brevundimonas mediterranea</name>
    <dbReference type="NCBI Taxonomy" id="74329"/>
    <lineage>
        <taxon>Bacteria</taxon>
        <taxon>Pseudomonadati</taxon>
        <taxon>Pseudomonadota</taxon>
        <taxon>Alphaproteobacteria</taxon>
        <taxon>Caulobacterales</taxon>
        <taxon>Caulobacteraceae</taxon>
        <taxon>Brevundimonas</taxon>
    </lineage>
</organism>
<dbReference type="Gene3D" id="1.10.260.40">
    <property type="entry name" value="lambda repressor-like DNA-binding domains"/>
    <property type="match status" value="1"/>
</dbReference>
<reference evidence="3 4" key="1">
    <citation type="submission" date="2018-11" db="EMBL/GenBank/DDBJ databases">
        <authorList>
            <person name="Peiro R."/>
            <person name="Begona"/>
            <person name="Cbmso G."/>
            <person name="Lopez M."/>
            <person name="Gonzalez S."/>
            <person name="Sacristan E."/>
            <person name="Castillo E."/>
        </authorList>
    </citation>
    <scope>NUCLEOTIDE SEQUENCE [LARGE SCALE GENOMIC DNA]</scope>
    <source>
        <strain evidence="3">Brev_genome</strain>
    </source>
</reference>
<comment type="caution">
    <text evidence="3">The sequence shown here is derived from an EMBL/GenBank/DDBJ whole genome shotgun (WGS) entry which is preliminary data.</text>
</comment>
<sequence>MTKMTAPTHPGEIIRDHILPAFGLTIVSAAEALGVARPGFNTMLNGKRALTHEMALKIEALTGVSAEMLTNAQNEYDLAEARARKREIVAGIKKLQPIAA</sequence>
<gene>
    <name evidence="3" type="primary">yddM</name>
    <name evidence="3" type="ORF">BREV_BREV_02295</name>
</gene>
<evidence type="ECO:0000256" key="1">
    <source>
        <dbReference type="ARBA" id="ARBA00023125"/>
    </source>
</evidence>
<evidence type="ECO:0000259" key="2">
    <source>
        <dbReference type="PROSITE" id="PS50943"/>
    </source>
</evidence>
<dbReference type="InterPro" id="IPR010982">
    <property type="entry name" value="Lambda_DNA-bd_dom_sf"/>
</dbReference>
<evidence type="ECO:0000313" key="3">
    <source>
        <dbReference type="EMBL" id="VDC50805.1"/>
    </source>
</evidence>
<dbReference type="EMBL" id="UXHF01000049">
    <property type="protein sequence ID" value="VDC50805.1"/>
    <property type="molecule type" value="Genomic_DNA"/>
</dbReference>
<dbReference type="PANTHER" id="PTHR36924:SF1">
    <property type="entry name" value="ANTITOXIN HIGA-1"/>
    <property type="match status" value="1"/>
</dbReference>
<dbReference type="GO" id="GO:0003677">
    <property type="term" value="F:DNA binding"/>
    <property type="evidence" value="ECO:0007669"/>
    <property type="project" value="UniProtKB-KW"/>
</dbReference>